<dbReference type="Pfam" id="PF02170">
    <property type="entry name" value="PAZ"/>
    <property type="match status" value="1"/>
</dbReference>
<gene>
    <name evidence="2" type="ORF">LSALG_LOCUS35462</name>
</gene>
<dbReference type="GO" id="GO:0003723">
    <property type="term" value="F:RNA binding"/>
    <property type="evidence" value="ECO:0007669"/>
    <property type="project" value="InterPro"/>
</dbReference>
<dbReference type="SUPFAM" id="SSF101690">
    <property type="entry name" value="PAZ domain"/>
    <property type="match status" value="1"/>
</dbReference>
<dbReference type="SMART" id="SM01163">
    <property type="entry name" value="DUF1785"/>
    <property type="match status" value="1"/>
</dbReference>
<dbReference type="AlphaFoldDB" id="A0AA36EI74"/>
<dbReference type="Proteomes" id="UP001177003">
    <property type="component" value="Chromosome 8"/>
</dbReference>
<dbReference type="CDD" id="cd02846">
    <property type="entry name" value="PAZ_argonaute_like"/>
    <property type="match status" value="1"/>
</dbReference>
<protein>
    <recommendedName>
        <fullName evidence="1">PAZ domain-containing protein</fullName>
    </recommendedName>
</protein>
<sequence length="293" mass="33668">MVTYELQISLLQVGLFYEDGSLVEAKGIGRKILDMVYKTYESEMGGKGFAYDGPLVLYLQLISSSMSFWKMPHQIAQVKEKPKDRGVCLNRSSIRGCLPVRQCYFQNDSRNFISIGGGVVGCKGFHSSFRATRYGLSLNMDVSTTMIIKSGKVMDFLFENQNVRSLREIDWIKAKRILKNLRVKTLPSNLEYKIIGLSEKTCREQRFSLKQKNQRDGYSPSEAIDITMFQYYANYRQIHLEYSIDCPCLDVGKPKKLVYIPLEIDGDGGETCCMRKGSRSLASRYLNIYWRYL</sequence>
<dbReference type="InterPro" id="IPR003100">
    <property type="entry name" value="PAZ_dom"/>
</dbReference>
<dbReference type="EMBL" id="OX465084">
    <property type="protein sequence ID" value="CAI9296607.1"/>
    <property type="molecule type" value="Genomic_DNA"/>
</dbReference>
<evidence type="ECO:0000259" key="1">
    <source>
        <dbReference type="PROSITE" id="PS50821"/>
    </source>
</evidence>
<reference evidence="2" key="1">
    <citation type="submission" date="2023-04" db="EMBL/GenBank/DDBJ databases">
        <authorList>
            <person name="Vijverberg K."/>
            <person name="Xiong W."/>
            <person name="Schranz E."/>
        </authorList>
    </citation>
    <scope>NUCLEOTIDE SEQUENCE</scope>
</reference>
<dbReference type="InterPro" id="IPR036085">
    <property type="entry name" value="PAZ_dom_sf"/>
</dbReference>
<organism evidence="2 3">
    <name type="scientific">Lactuca saligna</name>
    <name type="common">Willowleaf lettuce</name>
    <dbReference type="NCBI Taxonomy" id="75948"/>
    <lineage>
        <taxon>Eukaryota</taxon>
        <taxon>Viridiplantae</taxon>
        <taxon>Streptophyta</taxon>
        <taxon>Embryophyta</taxon>
        <taxon>Tracheophyta</taxon>
        <taxon>Spermatophyta</taxon>
        <taxon>Magnoliopsida</taxon>
        <taxon>eudicotyledons</taxon>
        <taxon>Gunneridae</taxon>
        <taxon>Pentapetalae</taxon>
        <taxon>asterids</taxon>
        <taxon>campanulids</taxon>
        <taxon>Asterales</taxon>
        <taxon>Asteraceae</taxon>
        <taxon>Cichorioideae</taxon>
        <taxon>Cichorieae</taxon>
        <taxon>Lactucinae</taxon>
        <taxon>Lactuca</taxon>
    </lineage>
</organism>
<evidence type="ECO:0000313" key="3">
    <source>
        <dbReference type="Proteomes" id="UP001177003"/>
    </source>
</evidence>
<name>A0AA36EI74_LACSI</name>
<proteinExistence type="predicted"/>
<evidence type="ECO:0000313" key="2">
    <source>
        <dbReference type="EMBL" id="CAI9296607.1"/>
    </source>
</evidence>
<dbReference type="Gene3D" id="2.170.260.10">
    <property type="entry name" value="paz domain"/>
    <property type="match status" value="1"/>
</dbReference>
<dbReference type="Pfam" id="PF08699">
    <property type="entry name" value="ArgoL1"/>
    <property type="match status" value="1"/>
</dbReference>
<dbReference type="PANTHER" id="PTHR22891">
    <property type="entry name" value="EUKARYOTIC TRANSLATION INITIATION FACTOR 2C"/>
    <property type="match status" value="1"/>
</dbReference>
<dbReference type="InterPro" id="IPR014811">
    <property type="entry name" value="ArgoL1"/>
</dbReference>
<keyword evidence="3" id="KW-1185">Reference proteome</keyword>
<dbReference type="PROSITE" id="PS50821">
    <property type="entry name" value="PAZ"/>
    <property type="match status" value="1"/>
</dbReference>
<feature type="domain" description="PAZ" evidence="1">
    <location>
        <begin position="152"/>
        <end position="269"/>
    </location>
</feature>
<accession>A0AA36EI74</accession>